<evidence type="ECO:0000256" key="6">
    <source>
        <dbReference type="ARBA" id="ARBA00022729"/>
    </source>
</evidence>
<gene>
    <name evidence="14" type="ORF">ERX29_03950</name>
</gene>
<dbReference type="RefSeq" id="WP_133443397.1">
    <property type="nucleotide sequence ID" value="NZ_SCWB01000005.1"/>
</dbReference>
<keyword evidence="7" id="KW-0378">Hydrolase</keyword>
<evidence type="ECO:0000313" key="14">
    <source>
        <dbReference type="EMBL" id="TDM12227.1"/>
    </source>
</evidence>
<dbReference type="NCBIfam" id="TIGR03296">
    <property type="entry name" value="M6dom_TIGR03296"/>
    <property type="match status" value="1"/>
</dbReference>
<dbReference type="Pfam" id="PF05547">
    <property type="entry name" value="Peptidase_M6"/>
    <property type="match status" value="1"/>
</dbReference>
<evidence type="ECO:0000256" key="2">
    <source>
        <dbReference type="ARBA" id="ARBA00004613"/>
    </source>
</evidence>
<evidence type="ECO:0000256" key="10">
    <source>
        <dbReference type="SAM" id="MobiDB-lite"/>
    </source>
</evidence>
<comment type="subcellular location">
    <subcellularLocation>
        <location evidence="2">Secreted</location>
    </subcellularLocation>
</comment>
<dbReference type="OrthoDB" id="275270at2"/>
<dbReference type="GO" id="GO:0005576">
    <property type="term" value="C:extracellular region"/>
    <property type="evidence" value="ECO:0007669"/>
    <property type="project" value="UniProtKB-SubCell"/>
</dbReference>
<dbReference type="Pfam" id="PF20774">
    <property type="entry name" value="InhA-like_VEG"/>
    <property type="match status" value="1"/>
</dbReference>
<organism evidence="14 15">
    <name type="scientific">Macrococcus lamae</name>
    <dbReference type="NCBI Taxonomy" id="198484"/>
    <lineage>
        <taxon>Bacteria</taxon>
        <taxon>Bacillati</taxon>
        <taxon>Bacillota</taxon>
        <taxon>Bacilli</taxon>
        <taxon>Bacillales</taxon>
        <taxon>Staphylococcaceae</taxon>
        <taxon>Macrococcus</taxon>
    </lineage>
</organism>
<feature type="region of interest" description="Disordered" evidence="10">
    <location>
        <begin position="110"/>
        <end position="130"/>
    </location>
</feature>
<dbReference type="Gene3D" id="2.60.120.260">
    <property type="entry name" value="Galactose-binding domain-like"/>
    <property type="match status" value="1"/>
</dbReference>
<reference evidence="14 15" key="1">
    <citation type="submission" date="2019-01" db="EMBL/GenBank/DDBJ databases">
        <title>Draft genome sequences of the type strains of six Macrococcus species.</title>
        <authorList>
            <person name="Mazhar S."/>
            <person name="Altermann E."/>
            <person name="Hill C."/>
            <person name="Mcauliffe O."/>
        </authorList>
    </citation>
    <scope>NUCLEOTIDE SEQUENCE [LARGE SCALE GENOMIC DNA]</scope>
    <source>
        <strain evidence="14 15">CCM4815</strain>
    </source>
</reference>
<evidence type="ECO:0000256" key="8">
    <source>
        <dbReference type="ARBA" id="ARBA00022833"/>
    </source>
</evidence>
<dbReference type="PIRSF" id="PIRSF007519">
    <property type="entry name" value="Protease_InhA"/>
    <property type="match status" value="1"/>
</dbReference>
<sequence>MKKKAVVSSLLALSLGVSGLGLTSGAAYADEALKENTKQHYTGANFDSVIANEERLIKMLKDEGVISKDASRSEAEKAVSAYLKARHNNTETKVKNEGKFIKKYKEVNEKNSNGKRSKYTKGKGNKKGHAKNLKPVVEENYTGEKRTDKVLILAIDFPDYQNSTITKEETDMFYEDYPMSHFQNMVFGENGYKGPNGENLISMKQFYQNQSGGSYDVDGQVHGWYKAKHEAKYYGGNYPTVDDSDGRPKELVKEALEQAAKDPNLNLADYDQWDRYDLDGDGVLNEKDGIVDHVMIIHASPGEEAGGGKLGPDAIWSHRWSLNFTNTGEPYTIPGTASGQKQFGGKLAVIDYTIQPEDGAAGVFSHEYGHDLGLPDEYDTIYSGKGEPVSFWSIMSSGSWAGKIPGTEPTGFDAYMKEQLQDMHGGNWQTGTEINADEVTSTPEEFLLDEATTKGTNNDAIRVNLPDKVTDVVKPAEGEKAYFSGAGDDLTNSAAATVDLTGKTSADFTFKAWYDIEKGYDYAYVQASTDGKTWTNLAGNITNNDDPDGSGANAGNGIDGQSNGWVDAKFNLDAYAGKKVQLRYLYVTDGGYTAPGFYADDIKVTADGAEVFADNAEGDAKFELNGFSLSDGKKYSKNYYLLQWRSHNKVDEGLAHIPRGGTLMSFNTGLNVYYVDNSYTDNHVGKHPGYGFIGIVDADQNALKWEGTTPSVASTQYQVRDAAFSLTPQDPLSLKLADGSTLVDKNLKANPLFDDSKDYSNPEQPHAGKILPNTGLKVQVVGESKDKSTGKIVVYK</sequence>
<evidence type="ECO:0000259" key="12">
    <source>
        <dbReference type="Pfam" id="PF05547"/>
    </source>
</evidence>
<dbReference type="SUPFAM" id="SSF55486">
    <property type="entry name" value="Metalloproteases ('zincins'), catalytic domain"/>
    <property type="match status" value="1"/>
</dbReference>
<comment type="cofactor">
    <cofactor evidence="1">
        <name>Zn(2+)</name>
        <dbReference type="ChEBI" id="CHEBI:29105"/>
    </cofactor>
</comment>
<evidence type="ECO:0000256" key="9">
    <source>
        <dbReference type="ARBA" id="ARBA00023049"/>
    </source>
</evidence>
<feature type="chain" id="PRO_5020688388" evidence="11">
    <location>
        <begin position="30"/>
        <end position="796"/>
    </location>
</feature>
<dbReference type="InterPro" id="IPR012300">
    <property type="entry name" value="Pept_M6_InhA"/>
</dbReference>
<dbReference type="InterPro" id="IPR008757">
    <property type="entry name" value="Peptidase_M6-like_domain"/>
</dbReference>
<name>A0A4R6BVK7_9STAP</name>
<keyword evidence="8" id="KW-0862">Zinc</keyword>
<dbReference type="GO" id="GO:0008237">
    <property type="term" value="F:metallopeptidase activity"/>
    <property type="evidence" value="ECO:0007669"/>
    <property type="project" value="UniProtKB-KW"/>
</dbReference>
<evidence type="ECO:0000256" key="7">
    <source>
        <dbReference type="ARBA" id="ARBA00022801"/>
    </source>
</evidence>
<dbReference type="PANTHER" id="PTHR13062">
    <property type="entry name" value="COLLAGENASE"/>
    <property type="match status" value="1"/>
</dbReference>
<proteinExistence type="predicted"/>
<comment type="caution">
    <text evidence="14">The sequence shown here is derived from an EMBL/GenBank/DDBJ whole genome shotgun (WGS) entry which is preliminary data.</text>
</comment>
<evidence type="ECO:0000259" key="13">
    <source>
        <dbReference type="Pfam" id="PF20774"/>
    </source>
</evidence>
<evidence type="ECO:0000256" key="11">
    <source>
        <dbReference type="SAM" id="SignalP"/>
    </source>
</evidence>
<dbReference type="Proteomes" id="UP000294802">
    <property type="component" value="Unassembled WGS sequence"/>
</dbReference>
<feature type="signal peptide" evidence="11">
    <location>
        <begin position="1"/>
        <end position="29"/>
    </location>
</feature>
<dbReference type="EMBL" id="SCWB01000005">
    <property type="protein sequence ID" value="TDM12227.1"/>
    <property type="molecule type" value="Genomic_DNA"/>
</dbReference>
<dbReference type="AlphaFoldDB" id="A0A4R6BVK7"/>
<dbReference type="InterPro" id="IPR048665">
    <property type="entry name" value="InhA-like_VEG"/>
</dbReference>
<evidence type="ECO:0000256" key="4">
    <source>
        <dbReference type="ARBA" id="ARBA00022670"/>
    </source>
</evidence>
<keyword evidence="9 14" id="KW-0482">Metalloprotease</keyword>
<dbReference type="PANTHER" id="PTHR13062:SF12">
    <property type="entry name" value="ALPHA-2-MACROGLOBULIN DOMAIN-CONTAINING PROTEIN"/>
    <property type="match status" value="1"/>
</dbReference>
<keyword evidence="4 14" id="KW-0645">Protease</keyword>
<feature type="domain" description="Immune inhibitor A-like metallopeptidase VEG" evidence="13">
    <location>
        <begin position="636"/>
        <end position="792"/>
    </location>
</feature>
<keyword evidence="5" id="KW-0479">Metal-binding</keyword>
<dbReference type="Pfam" id="PF20773">
    <property type="entry name" value="InhA-like_MAM"/>
    <property type="match status" value="1"/>
</dbReference>
<dbReference type="GO" id="GO:0046872">
    <property type="term" value="F:metal ion binding"/>
    <property type="evidence" value="ECO:0007669"/>
    <property type="project" value="UniProtKB-KW"/>
</dbReference>
<evidence type="ECO:0000256" key="5">
    <source>
        <dbReference type="ARBA" id="ARBA00022723"/>
    </source>
</evidence>
<feature type="domain" description="Peptidase M6-like" evidence="12">
    <location>
        <begin position="140"/>
        <end position="428"/>
    </location>
</feature>
<feature type="compositionally biased region" description="Basic residues" evidence="10">
    <location>
        <begin position="113"/>
        <end position="130"/>
    </location>
</feature>
<evidence type="ECO:0000256" key="1">
    <source>
        <dbReference type="ARBA" id="ARBA00001947"/>
    </source>
</evidence>
<evidence type="ECO:0000313" key="15">
    <source>
        <dbReference type="Proteomes" id="UP000294802"/>
    </source>
</evidence>
<protein>
    <submittedName>
        <fullName evidence="14">M6 family metalloprotease domain-containing protein</fullName>
    </submittedName>
</protein>
<accession>A0A4R6BVK7</accession>
<dbReference type="GO" id="GO:0006508">
    <property type="term" value="P:proteolysis"/>
    <property type="evidence" value="ECO:0007669"/>
    <property type="project" value="UniProtKB-KW"/>
</dbReference>
<evidence type="ECO:0000256" key="3">
    <source>
        <dbReference type="ARBA" id="ARBA00022525"/>
    </source>
</evidence>
<keyword evidence="6 11" id="KW-0732">Signal</keyword>
<keyword evidence="15" id="KW-1185">Reference proteome</keyword>
<keyword evidence="3" id="KW-0964">Secreted</keyword>